<name>A0ABX1VLX0_9PLAN</name>
<dbReference type="EC" id="3.4.-.-" evidence="4"/>
<dbReference type="InterPro" id="IPR012338">
    <property type="entry name" value="Beta-lactam/transpept-like"/>
</dbReference>
<dbReference type="GO" id="GO:0016787">
    <property type="term" value="F:hydrolase activity"/>
    <property type="evidence" value="ECO:0007669"/>
    <property type="project" value="UniProtKB-KW"/>
</dbReference>
<dbReference type="InterPro" id="IPR051478">
    <property type="entry name" value="Beta-lactamase-like_AB/R"/>
</dbReference>
<dbReference type="EMBL" id="WTPX01000167">
    <property type="protein sequence ID" value="NNJ27556.1"/>
    <property type="molecule type" value="Genomic_DNA"/>
</dbReference>
<evidence type="ECO:0000313" key="4">
    <source>
        <dbReference type="EMBL" id="NNJ27556.1"/>
    </source>
</evidence>
<dbReference type="RefSeq" id="WP_171189465.1">
    <property type="nucleotide sequence ID" value="NZ_WTPX01000167.1"/>
</dbReference>
<reference evidence="4 5" key="1">
    <citation type="journal article" date="2020" name="Syst. Appl. Microbiol.">
        <title>Alienimonas chondri sp. nov., a novel planctomycete isolated from the biofilm of the red alga Chondrus crispus.</title>
        <authorList>
            <person name="Vitorino I."/>
            <person name="Albuquerque L."/>
            <person name="Wiegand S."/>
            <person name="Kallscheuer N."/>
            <person name="da Costa M.S."/>
            <person name="Lobo-da-Cunha A."/>
            <person name="Jogler C."/>
            <person name="Lage O.M."/>
        </authorList>
    </citation>
    <scope>NUCLEOTIDE SEQUENCE [LARGE SCALE GENOMIC DNA]</scope>
    <source>
        <strain evidence="4 5">LzC2</strain>
    </source>
</reference>
<evidence type="ECO:0000256" key="1">
    <source>
        <dbReference type="ARBA" id="ARBA00038473"/>
    </source>
</evidence>
<dbReference type="Proteomes" id="UP000609651">
    <property type="component" value="Unassembled WGS sequence"/>
</dbReference>
<protein>
    <submittedName>
        <fullName evidence="4">D-alanyl-D-alanine-carboxypeptidase/endopeptidase AmpH</fullName>
        <ecNumber evidence="4">3.4.-.-</ecNumber>
    </submittedName>
</protein>
<dbReference type="PANTHER" id="PTHR22935">
    <property type="entry name" value="PENICILLIN-BINDING PROTEIN"/>
    <property type="match status" value="1"/>
</dbReference>
<accession>A0ABX1VLX0</accession>
<dbReference type="SUPFAM" id="SSF56601">
    <property type="entry name" value="beta-lactamase/transpeptidase-like"/>
    <property type="match status" value="1"/>
</dbReference>
<comment type="similarity">
    <text evidence="1">Belongs to the beta-lactamase family.</text>
</comment>
<sequence length="367" mass="38133">MSALPFALILLAASPPGPAPDLSADRVAAVVAPYLEAHPYAAVTVGVSTPAGRAVYGFGSVKAAEEPVVAPDGRTIYELGSITKAFTGLTLARMIDAGVVSEDDLAADRLPPDLAPPVWTDEEGVPRPITLRQLATHTSGLPRLPTGLGLYALLVGDAGDPYAGFDRPLLGLTMRKMAPKEPGRFAYSNLGVGLLGHALAQVDCGDASAESTLLRNRLTGPLKLKDVAFDLSEEQTTRFPQTYRLGGVATTPWTFATIRACGGLHGTADDLLTLSDACLGRGPIDLSEAFRTAAEPREPAGNSRIGLCWLTSELPTGRMVWHNGGTYGSASFLGLLPDRGIAVVVLSNCGASVDPLATALLKGADAP</sequence>
<evidence type="ECO:0000259" key="3">
    <source>
        <dbReference type="Pfam" id="PF00144"/>
    </source>
</evidence>
<comment type="caution">
    <text evidence="4">The sequence shown here is derived from an EMBL/GenBank/DDBJ whole genome shotgun (WGS) entry which is preliminary data.</text>
</comment>
<dbReference type="PANTHER" id="PTHR22935:SF95">
    <property type="entry name" value="BETA-LACTAMASE-LIKE 1-RELATED"/>
    <property type="match status" value="1"/>
</dbReference>
<feature type="chain" id="PRO_5046836313" evidence="2">
    <location>
        <begin position="20"/>
        <end position="367"/>
    </location>
</feature>
<proteinExistence type="inferred from homology"/>
<dbReference type="Pfam" id="PF00144">
    <property type="entry name" value="Beta-lactamase"/>
    <property type="match status" value="1"/>
</dbReference>
<dbReference type="Gene3D" id="3.40.710.10">
    <property type="entry name" value="DD-peptidase/beta-lactamase superfamily"/>
    <property type="match status" value="1"/>
</dbReference>
<keyword evidence="2" id="KW-0732">Signal</keyword>
<organism evidence="4 5">
    <name type="scientific">Alienimonas chondri</name>
    <dbReference type="NCBI Taxonomy" id="2681879"/>
    <lineage>
        <taxon>Bacteria</taxon>
        <taxon>Pseudomonadati</taxon>
        <taxon>Planctomycetota</taxon>
        <taxon>Planctomycetia</taxon>
        <taxon>Planctomycetales</taxon>
        <taxon>Planctomycetaceae</taxon>
        <taxon>Alienimonas</taxon>
    </lineage>
</organism>
<gene>
    <name evidence="4" type="primary">ampH</name>
    <name evidence="4" type="ORF">LzC2_36610</name>
</gene>
<feature type="signal peptide" evidence="2">
    <location>
        <begin position="1"/>
        <end position="19"/>
    </location>
</feature>
<feature type="domain" description="Beta-lactamase-related" evidence="3">
    <location>
        <begin position="28"/>
        <end position="352"/>
    </location>
</feature>
<keyword evidence="5" id="KW-1185">Reference proteome</keyword>
<evidence type="ECO:0000256" key="2">
    <source>
        <dbReference type="SAM" id="SignalP"/>
    </source>
</evidence>
<keyword evidence="4" id="KW-0378">Hydrolase</keyword>
<dbReference type="InterPro" id="IPR001466">
    <property type="entry name" value="Beta-lactam-related"/>
</dbReference>
<evidence type="ECO:0000313" key="5">
    <source>
        <dbReference type="Proteomes" id="UP000609651"/>
    </source>
</evidence>